<dbReference type="PANTHER" id="PTHR43179:SF7">
    <property type="entry name" value="RHAMNOSYLTRANSFERASE WBBL"/>
    <property type="match status" value="1"/>
</dbReference>
<gene>
    <name evidence="3" type="ORF">AJAP_24880</name>
</gene>
<reference evidence="3 4" key="1">
    <citation type="journal article" date="2014" name="J. Biotechnol.">
        <title>Complete genome sequence of the actinobacterium Amycolatopsis japonica MG417-CF17(T) (=DSM 44213T) producing (S,S)-N,N'-ethylenediaminedisuccinic acid.</title>
        <authorList>
            <person name="Stegmann E."/>
            <person name="Albersmeier A."/>
            <person name="Spohn M."/>
            <person name="Gert H."/>
            <person name="Weber T."/>
            <person name="Wohlleben W."/>
            <person name="Kalinowski J."/>
            <person name="Ruckert C."/>
        </authorList>
    </citation>
    <scope>NUCLEOTIDE SEQUENCE [LARGE SCALE GENOMIC DNA]</scope>
    <source>
        <strain evidence="4">MG417-CF17 (DSM 44213)</strain>
    </source>
</reference>
<dbReference type="AlphaFoldDB" id="A0A075V4S0"/>
<dbReference type="Proteomes" id="UP000028492">
    <property type="component" value="Chromosome"/>
</dbReference>
<proteinExistence type="predicted"/>
<sequence>MAGSEDSQRLIGWTGERCVPWAGDIQMIYEHYHRYALAARFVAGKRVLDLASGEGYGAALLATTAAEVVGVDIDEPAVAHARATYAGRKNLSFVQGSIIDQGLLSDAGRFDVITCFEAIEHVVEHDDLLSLVRVRLAPGGIFLGSTPDIRVYSHEHGNDNPFHVKELTEEEFRALLGGHFGNVAVLRQNVAVGSLLAAVPGEPHASGPALNQSLTGNGEDGWTVTDGSPHTYLIGIASDGPLDAVPAVSTLLDPRLSLLGEMRDQGAAGQAEAAEELARLKEERDRLTAEVAELRREAELDAARLAWRTETAERYSAEVARLAEENAVLSDGHSATVNRLVKKYRGAVEKYAPRGSAVRGAYERVLGRTDEVPPEGHGLTPVAVSTSAEPLASIVIPVHGQWDYTRQCLESIEAGRPRIPFEVIIVDDDSPDASARVLAECPGVRLVRTGTNVGFLKAANLGAAEARGELLVLLNNDTEPKPGWLDSLAEAVYRDDRIGMAGAKLLYPDGTLQECGGIVWADAGAANYGHGDDPDDARYASVRDVDYCSGAAIMIRRELFERLGRFDERYAPAYYEDTDLAFAVRAAGFRTVVEPAAVVVHHEGVSHGTDPDSGHKRFQTINRPVFAEKWADALAGQIAGPSPAGLWLGRQRMPGKAPRDTGIVLIADLRVPTPDKDSGSVRMRRVVDELLALGQRVVFCPMDDGQPPEYAEDLRRAGVTVLLDPADREKFLDEAGSALSLVLLSRPTVAWHMAERIQICAPQAPLVYDTVDLHFVRLGREADLVERIGDPAIAVMLRRRAELYRELELALVRSADRTLVVSEAERDLLAELVPSAKVDVLSNVHPFSSERAAPEGRSGAIFVGSFEHGPNRDAAYWLAGEIWPAVRRKCPSAELELVGADPTGELQVLAGDGVVVRGWVADLGPGYAAARLAVAPLRFGSGVKGKVGESLAFGVPVVGTPLAFEGMRLRDGEEVLTGETAEEIAEKIVTLLTDDALWQRLSDSGRVAVADQFGPGVARATLSGLLAPVVHE</sequence>
<keyword evidence="3" id="KW-0808">Transferase</keyword>
<organism evidence="3 4">
    <name type="scientific">Amycolatopsis japonica</name>
    <dbReference type="NCBI Taxonomy" id="208439"/>
    <lineage>
        <taxon>Bacteria</taxon>
        <taxon>Bacillati</taxon>
        <taxon>Actinomycetota</taxon>
        <taxon>Actinomycetes</taxon>
        <taxon>Pseudonocardiales</taxon>
        <taxon>Pseudonocardiaceae</taxon>
        <taxon>Amycolatopsis</taxon>
        <taxon>Amycolatopsis japonica group</taxon>
    </lineage>
</organism>
<evidence type="ECO:0000259" key="2">
    <source>
        <dbReference type="Pfam" id="PF00535"/>
    </source>
</evidence>
<dbReference type="Pfam" id="PF00535">
    <property type="entry name" value="Glycos_transf_2"/>
    <property type="match status" value="1"/>
</dbReference>
<dbReference type="HOGENOM" id="CLU_006539_0_0_11"/>
<dbReference type="InterPro" id="IPR001173">
    <property type="entry name" value="Glyco_trans_2-like"/>
</dbReference>
<dbReference type="CDD" id="cd03801">
    <property type="entry name" value="GT4_PimA-like"/>
    <property type="match status" value="1"/>
</dbReference>
<evidence type="ECO:0000256" key="1">
    <source>
        <dbReference type="SAM" id="Coils"/>
    </source>
</evidence>
<name>A0A075V4S0_9PSEU</name>
<dbReference type="RefSeq" id="WP_038515537.1">
    <property type="nucleotide sequence ID" value="NZ_CP008953.1"/>
</dbReference>
<protein>
    <submittedName>
        <fullName evidence="3">Putative glycosyltransferase</fullName>
    </submittedName>
</protein>
<dbReference type="eggNOG" id="COG1216">
    <property type="taxonomic scope" value="Bacteria"/>
</dbReference>
<dbReference type="SUPFAM" id="SSF53335">
    <property type="entry name" value="S-adenosyl-L-methionine-dependent methyltransferases"/>
    <property type="match status" value="1"/>
</dbReference>
<evidence type="ECO:0000313" key="4">
    <source>
        <dbReference type="Proteomes" id="UP000028492"/>
    </source>
</evidence>
<dbReference type="Gene3D" id="3.90.550.10">
    <property type="entry name" value="Spore Coat Polysaccharide Biosynthesis Protein SpsA, Chain A"/>
    <property type="match status" value="1"/>
</dbReference>
<dbReference type="eggNOG" id="COG2227">
    <property type="taxonomic scope" value="Bacteria"/>
</dbReference>
<keyword evidence="1" id="KW-0175">Coiled coil</keyword>
<keyword evidence="4" id="KW-1185">Reference proteome</keyword>
<dbReference type="SUPFAM" id="SSF53448">
    <property type="entry name" value="Nucleotide-diphospho-sugar transferases"/>
    <property type="match status" value="1"/>
</dbReference>
<feature type="domain" description="Glycosyltransferase 2-like" evidence="2">
    <location>
        <begin position="393"/>
        <end position="561"/>
    </location>
</feature>
<dbReference type="CDD" id="cd02440">
    <property type="entry name" value="AdoMet_MTases"/>
    <property type="match status" value="1"/>
</dbReference>
<dbReference type="Pfam" id="PF13692">
    <property type="entry name" value="Glyco_trans_1_4"/>
    <property type="match status" value="1"/>
</dbReference>
<dbReference type="CDD" id="cd04186">
    <property type="entry name" value="GT_2_like_c"/>
    <property type="match status" value="1"/>
</dbReference>
<dbReference type="KEGG" id="aja:AJAP_24880"/>
<dbReference type="GO" id="GO:0016740">
    <property type="term" value="F:transferase activity"/>
    <property type="evidence" value="ECO:0007669"/>
    <property type="project" value="UniProtKB-KW"/>
</dbReference>
<dbReference type="eggNOG" id="COG0438">
    <property type="taxonomic scope" value="Bacteria"/>
</dbReference>
<feature type="coiled-coil region" evidence="1">
    <location>
        <begin position="270"/>
        <end position="304"/>
    </location>
</feature>
<dbReference type="PANTHER" id="PTHR43179">
    <property type="entry name" value="RHAMNOSYLTRANSFERASE WBBL"/>
    <property type="match status" value="1"/>
</dbReference>
<dbReference type="InterPro" id="IPR029044">
    <property type="entry name" value="Nucleotide-diphossugar_trans"/>
</dbReference>
<dbReference type="STRING" id="208439.AJAP_24880"/>
<evidence type="ECO:0000313" key="3">
    <source>
        <dbReference type="EMBL" id="AIG77825.1"/>
    </source>
</evidence>
<dbReference type="Gene3D" id="3.40.50.150">
    <property type="entry name" value="Vaccinia Virus protein VP39"/>
    <property type="match status" value="1"/>
</dbReference>
<dbReference type="Pfam" id="PF13489">
    <property type="entry name" value="Methyltransf_23"/>
    <property type="match status" value="1"/>
</dbReference>
<accession>A0A075V4S0</accession>
<dbReference type="InterPro" id="IPR029063">
    <property type="entry name" value="SAM-dependent_MTases_sf"/>
</dbReference>
<dbReference type="Gene3D" id="3.40.50.2000">
    <property type="entry name" value="Glycogen Phosphorylase B"/>
    <property type="match status" value="1"/>
</dbReference>
<dbReference type="SUPFAM" id="SSF53756">
    <property type="entry name" value="UDP-Glycosyltransferase/glycogen phosphorylase"/>
    <property type="match status" value="1"/>
</dbReference>
<dbReference type="EMBL" id="CP008953">
    <property type="protein sequence ID" value="AIG77825.1"/>
    <property type="molecule type" value="Genomic_DNA"/>
</dbReference>